<reference evidence="7" key="1">
    <citation type="submission" date="2024-07" db="EMBL/GenBank/DDBJ databases">
        <title>Two chromosome-level genome assemblies of Korean endemic species Abeliophyllum distichum and Forsythia ovata (Oleaceae).</title>
        <authorList>
            <person name="Jang H."/>
        </authorList>
    </citation>
    <scope>NUCLEOTIDE SEQUENCE [LARGE SCALE GENOMIC DNA]</scope>
</reference>
<proteinExistence type="inferred from homology"/>
<evidence type="ECO:0000256" key="3">
    <source>
        <dbReference type="ARBA" id="ARBA00022840"/>
    </source>
</evidence>
<gene>
    <name evidence="6" type="ORF">Adt_32783</name>
</gene>
<feature type="repeat" description="ANK" evidence="4">
    <location>
        <begin position="118"/>
        <end position="154"/>
    </location>
</feature>
<dbReference type="Pfam" id="PF12796">
    <property type="entry name" value="Ank_2"/>
    <property type="match status" value="1"/>
</dbReference>
<dbReference type="FunFam" id="3.40.50.300:FF:000216">
    <property type="entry name" value="Type VII secretion ATPase EccA"/>
    <property type="match status" value="1"/>
</dbReference>
<dbReference type="Pfam" id="PF00023">
    <property type="entry name" value="Ank"/>
    <property type="match status" value="1"/>
</dbReference>
<evidence type="ECO:0000256" key="2">
    <source>
        <dbReference type="ARBA" id="ARBA00022741"/>
    </source>
</evidence>
<evidence type="ECO:0000256" key="4">
    <source>
        <dbReference type="PROSITE-ProRule" id="PRU00023"/>
    </source>
</evidence>
<dbReference type="SUPFAM" id="SSF52540">
    <property type="entry name" value="P-loop containing nucleoside triphosphate hydrolases"/>
    <property type="match status" value="1"/>
</dbReference>
<evidence type="ECO:0000259" key="5">
    <source>
        <dbReference type="SMART" id="SM00382"/>
    </source>
</evidence>
<feature type="repeat" description="ANK" evidence="4">
    <location>
        <begin position="85"/>
        <end position="117"/>
    </location>
</feature>
<dbReference type="CDD" id="cd00009">
    <property type="entry name" value="AAA"/>
    <property type="match status" value="1"/>
</dbReference>
<dbReference type="InterPro" id="IPR000641">
    <property type="entry name" value="CbxX/CfxQ"/>
</dbReference>
<keyword evidence="2" id="KW-0547">Nucleotide-binding</keyword>
<sequence>MRIKDKYSKVSVPNNTTIHACAESGDLIGFQRLLQNDPSRLHERSLLMVQTPLHVSVANNKVEIVSYLLDWSGPGEVELEAKNVYGETPLHLAAKNGRDELARMLLSHHANIEAKTNNGLTPLHLTVGYALRSGDYATVKTLLDYNANCFAEDNEGMVPLNYVPDILENEELRRLLCQNVEEQRYSDYNEDTRSGVQGILDELDRELSKIVGLHELKVQLRKWAKGMLLDEKRRSMGIDLGPRKAPHMAFLGNPGTGKTTVARILGKLLHSLGVLSSDTVIEVQRTDLVAEYLGQTGPKTRRKIEEAKGGILFVDEAYRLAIVQTTGHLDYGVEALEEIMSVLEDGDIVVIFAGYTEPMKRVMSSNEGFCRRVAHFFHFDDFSSRDLAEIVRVKMTKQTEGSRFYGFKLHPLCTLEAVTGLIEREITEKLRNKMNGGLVDHMLTNAKENLDARLSLDSKGAELLTITLNDLEVGLQQLSSRVTID</sequence>
<organism evidence="6 7">
    <name type="scientific">Abeliophyllum distichum</name>
    <dbReference type="NCBI Taxonomy" id="126358"/>
    <lineage>
        <taxon>Eukaryota</taxon>
        <taxon>Viridiplantae</taxon>
        <taxon>Streptophyta</taxon>
        <taxon>Embryophyta</taxon>
        <taxon>Tracheophyta</taxon>
        <taxon>Spermatophyta</taxon>
        <taxon>Magnoliopsida</taxon>
        <taxon>eudicotyledons</taxon>
        <taxon>Gunneridae</taxon>
        <taxon>Pentapetalae</taxon>
        <taxon>asterids</taxon>
        <taxon>lamiids</taxon>
        <taxon>Lamiales</taxon>
        <taxon>Oleaceae</taxon>
        <taxon>Forsythieae</taxon>
        <taxon>Abeliophyllum</taxon>
    </lineage>
</organism>
<dbReference type="InterPro" id="IPR027417">
    <property type="entry name" value="P-loop_NTPase"/>
</dbReference>
<name>A0ABD1QUD8_9LAMI</name>
<dbReference type="SMART" id="SM00382">
    <property type="entry name" value="AAA"/>
    <property type="match status" value="1"/>
</dbReference>
<dbReference type="InterPro" id="IPR003593">
    <property type="entry name" value="AAA+_ATPase"/>
</dbReference>
<dbReference type="Pfam" id="PF00004">
    <property type="entry name" value="AAA"/>
    <property type="match status" value="1"/>
</dbReference>
<dbReference type="PROSITE" id="PS50088">
    <property type="entry name" value="ANK_REPEAT"/>
    <property type="match status" value="2"/>
</dbReference>
<keyword evidence="4" id="KW-0040">ANK repeat</keyword>
<dbReference type="EMBL" id="JBFOLK010000010">
    <property type="protein sequence ID" value="KAL2479817.1"/>
    <property type="molecule type" value="Genomic_DNA"/>
</dbReference>
<dbReference type="PRINTS" id="PR00819">
    <property type="entry name" value="CBXCFQXSUPER"/>
</dbReference>
<comment type="caution">
    <text evidence="6">The sequence shown here is derived from an EMBL/GenBank/DDBJ whole genome shotgun (WGS) entry which is preliminary data.</text>
</comment>
<dbReference type="SUPFAM" id="SSF48403">
    <property type="entry name" value="Ankyrin repeat"/>
    <property type="match status" value="1"/>
</dbReference>
<dbReference type="Gene3D" id="3.40.50.300">
    <property type="entry name" value="P-loop containing nucleotide triphosphate hydrolases"/>
    <property type="match status" value="1"/>
</dbReference>
<evidence type="ECO:0000313" key="6">
    <source>
        <dbReference type="EMBL" id="KAL2479817.1"/>
    </source>
</evidence>
<dbReference type="GO" id="GO:0005524">
    <property type="term" value="F:ATP binding"/>
    <property type="evidence" value="ECO:0007669"/>
    <property type="project" value="UniProtKB-KW"/>
</dbReference>
<dbReference type="PANTHER" id="PTHR43392">
    <property type="entry name" value="AAA-TYPE ATPASE FAMILY PROTEIN / ANKYRIN REPEAT FAMILY PROTEIN"/>
    <property type="match status" value="1"/>
</dbReference>
<feature type="domain" description="AAA+ ATPase" evidence="5">
    <location>
        <begin position="244"/>
        <end position="380"/>
    </location>
</feature>
<evidence type="ECO:0000313" key="7">
    <source>
        <dbReference type="Proteomes" id="UP001604336"/>
    </source>
</evidence>
<dbReference type="InterPro" id="IPR050773">
    <property type="entry name" value="CbxX/CfxQ_RuBisCO_ESX"/>
</dbReference>
<protein>
    <submittedName>
        <fullName evidence="6">AAA-type ATPase family protein/Ankyrin repeat family protein</fullName>
    </submittedName>
</protein>
<dbReference type="AlphaFoldDB" id="A0ABD1QUD8"/>
<dbReference type="SMART" id="SM00248">
    <property type="entry name" value="ANK"/>
    <property type="match status" value="4"/>
</dbReference>
<dbReference type="InterPro" id="IPR036770">
    <property type="entry name" value="Ankyrin_rpt-contain_sf"/>
</dbReference>
<dbReference type="InterPro" id="IPR002110">
    <property type="entry name" value="Ankyrin_rpt"/>
</dbReference>
<accession>A0ABD1QUD8</accession>
<dbReference type="PROSITE" id="PS50297">
    <property type="entry name" value="ANK_REP_REGION"/>
    <property type="match status" value="1"/>
</dbReference>
<dbReference type="InterPro" id="IPR003959">
    <property type="entry name" value="ATPase_AAA_core"/>
</dbReference>
<dbReference type="Gene3D" id="1.25.40.20">
    <property type="entry name" value="Ankyrin repeat-containing domain"/>
    <property type="match status" value="1"/>
</dbReference>
<keyword evidence="7" id="KW-1185">Reference proteome</keyword>
<comment type="similarity">
    <text evidence="1">Belongs to the CbxX/CfxQ family.</text>
</comment>
<evidence type="ECO:0000256" key="1">
    <source>
        <dbReference type="ARBA" id="ARBA00010378"/>
    </source>
</evidence>
<dbReference type="Proteomes" id="UP001604336">
    <property type="component" value="Unassembled WGS sequence"/>
</dbReference>
<dbReference type="PANTHER" id="PTHR43392:SF2">
    <property type="entry name" value="AAA-TYPE ATPASE FAMILY PROTEIN _ ANKYRIN REPEAT FAMILY PROTEIN"/>
    <property type="match status" value="1"/>
</dbReference>
<keyword evidence="3" id="KW-0067">ATP-binding</keyword>